<evidence type="ECO:0000313" key="2">
    <source>
        <dbReference type="EMBL" id="CAK9222906.1"/>
    </source>
</evidence>
<feature type="coiled-coil region" evidence="1">
    <location>
        <begin position="281"/>
        <end position="378"/>
    </location>
</feature>
<protein>
    <submittedName>
        <fullName evidence="2">Uncharacterized protein</fullName>
    </submittedName>
</protein>
<gene>
    <name evidence="2" type="ORF">CSSPTR1EN2_LOCUS16525</name>
</gene>
<sequence length="382" mass="43123">MSGFVSFTTGFTTEDQDNDDQVGWDCRTKVHAWDPKCKLAGPCKVVCCGVRPLSIPPSYDLSLRLQTWDTHVADPCPQLAGECGGTWVAPGQHPGPMSRLPVFALDLAPCDDPGSPPSPNSPKVRVIPTVSKKLVLASRDKQSLLEEITDLKLAVADQQVHIRHHKIQAAIIELENRKMLKDIEDMEKPNAQCRSAQPQGTIHLRQRIHGLKTKIGGLQARSEAQSAEIHRLRTDSRITRTREIEFERDVFLGEIGRLTLLVKRLKALCAHTATLENRDDIGPMTEKAKQLEEENMKLEIEKESVEKELERTEHNLKVNHARANEHIMEAKSFEKKCKDMETKNIRMAAAIERTKKSNKALAIRLKKTEKAFKKAKRKGRFF</sequence>
<evidence type="ECO:0000313" key="3">
    <source>
        <dbReference type="Proteomes" id="UP001497512"/>
    </source>
</evidence>
<reference evidence="2" key="1">
    <citation type="submission" date="2024-02" db="EMBL/GenBank/DDBJ databases">
        <authorList>
            <consortium name="ELIXIR-Norway"/>
            <consortium name="Elixir Norway"/>
        </authorList>
    </citation>
    <scope>NUCLEOTIDE SEQUENCE</scope>
</reference>
<name>A0ABP0UJ61_9BRYO</name>
<dbReference type="EMBL" id="OZ019896">
    <property type="protein sequence ID" value="CAK9222906.1"/>
    <property type="molecule type" value="Genomic_DNA"/>
</dbReference>
<keyword evidence="3" id="KW-1185">Reference proteome</keyword>
<keyword evidence="1" id="KW-0175">Coiled coil</keyword>
<dbReference type="Proteomes" id="UP001497512">
    <property type="component" value="Chromosome 4"/>
</dbReference>
<organism evidence="2 3">
    <name type="scientific">Sphagnum troendelagicum</name>
    <dbReference type="NCBI Taxonomy" id="128251"/>
    <lineage>
        <taxon>Eukaryota</taxon>
        <taxon>Viridiplantae</taxon>
        <taxon>Streptophyta</taxon>
        <taxon>Embryophyta</taxon>
        <taxon>Bryophyta</taxon>
        <taxon>Sphagnophytina</taxon>
        <taxon>Sphagnopsida</taxon>
        <taxon>Sphagnales</taxon>
        <taxon>Sphagnaceae</taxon>
        <taxon>Sphagnum</taxon>
    </lineage>
</organism>
<proteinExistence type="predicted"/>
<evidence type="ECO:0000256" key="1">
    <source>
        <dbReference type="SAM" id="Coils"/>
    </source>
</evidence>
<accession>A0ABP0UJ61</accession>